<name>A0A507FI55_9FUNG</name>
<dbReference type="OrthoDB" id="2419400at2759"/>
<protein>
    <recommendedName>
        <fullName evidence="1">PhoD-like phosphatase domain-containing protein</fullName>
    </recommendedName>
</protein>
<dbReference type="PANTHER" id="PTHR46689:SF2">
    <property type="entry name" value="WW DOMAIN PROTEIN (AFU_ORTHOLOGUE AFUA_6G06520)"/>
    <property type="match status" value="1"/>
</dbReference>
<dbReference type="Pfam" id="PF19050">
    <property type="entry name" value="PhoD_2"/>
    <property type="match status" value="1"/>
</dbReference>
<dbReference type="PANTHER" id="PTHR46689">
    <property type="entry name" value="MEMBRANE PROTEIN, PUTATIVE-RELATED"/>
    <property type="match status" value="1"/>
</dbReference>
<dbReference type="AlphaFoldDB" id="A0A507FI55"/>
<comment type="caution">
    <text evidence="2">The sequence shown here is derived from an EMBL/GenBank/DDBJ whole genome shotgun (WGS) entry which is preliminary data.</text>
</comment>
<keyword evidence="3" id="KW-1185">Reference proteome</keyword>
<dbReference type="GO" id="GO:0016020">
    <property type="term" value="C:membrane"/>
    <property type="evidence" value="ECO:0007669"/>
    <property type="project" value="TreeGrafter"/>
</dbReference>
<dbReference type="InterPro" id="IPR043904">
    <property type="entry name" value="PhoD_2-like"/>
</dbReference>
<dbReference type="InterPro" id="IPR018946">
    <property type="entry name" value="PhoD-like_MPP"/>
</dbReference>
<dbReference type="EMBL" id="QEAP01000085">
    <property type="protein sequence ID" value="TPX75325.1"/>
    <property type="molecule type" value="Genomic_DNA"/>
</dbReference>
<evidence type="ECO:0000259" key="1">
    <source>
        <dbReference type="Pfam" id="PF19050"/>
    </source>
</evidence>
<organism evidence="2 3">
    <name type="scientific">Chytriomyces confervae</name>
    <dbReference type="NCBI Taxonomy" id="246404"/>
    <lineage>
        <taxon>Eukaryota</taxon>
        <taxon>Fungi</taxon>
        <taxon>Fungi incertae sedis</taxon>
        <taxon>Chytridiomycota</taxon>
        <taxon>Chytridiomycota incertae sedis</taxon>
        <taxon>Chytridiomycetes</taxon>
        <taxon>Chytridiales</taxon>
        <taxon>Chytriomycetaceae</taxon>
        <taxon>Chytriomyces</taxon>
    </lineage>
</organism>
<dbReference type="Gene3D" id="3.60.21.70">
    <property type="entry name" value="PhoD-like phosphatase"/>
    <property type="match status" value="1"/>
</dbReference>
<evidence type="ECO:0000313" key="2">
    <source>
        <dbReference type="EMBL" id="TPX75325.1"/>
    </source>
</evidence>
<evidence type="ECO:0000313" key="3">
    <source>
        <dbReference type="Proteomes" id="UP000320333"/>
    </source>
</evidence>
<accession>A0A507FI55</accession>
<dbReference type="CDD" id="cd07389">
    <property type="entry name" value="MPP_PhoD"/>
    <property type="match status" value="1"/>
</dbReference>
<sequence>MPSLFAPAEFHLDPNEPATLPGFKTIAGLGPLLRLSDISKGVWTGSILLTVPSNEANSATVQVSTGHIKNRTVLATFAGATFVRFDLQINQTESAQTVSYKYKNAKYEFVVPGTHQNSHIAFFSCNGLTDDVEDPAAFQGIFPLWRDLMQKHRATPFHVLVGGGDQIYMDGQHHLFKEVPLLAEFLETDDIADRKNVQWTQKHERSVSDFYFQNYVSHFQEPEFRDALACIPYTFTCDDHDIFDGYGSYPEEIRTSPVFLNTGRIAHYFYLLFQHHTTVEHAASTGLFPENRGYNWIKQVGANTLSMGLDVRSKRTEQQIIPEDVWADIWNNLTHRLDANPEIRHLLVVATIPVTYPRFGIVDEVLEGVNTVQLGLRWLIRKGVETFDCTRGPEKSLEKNAVVEELLDGTGHGALFGNLLGMHGQPELRDDLVDDWVHDFHIKERNIMVTKLQEIAAKYRVRITFLSGDVHICGMGRFRTATDSDEFDFAGNDVINDHRAMYQLVSSGIGNAPAPDAVITLLHTNGRILSPHVSEIPETCEEMIELFTKDVDDTERSHSRLLPRRNWASLEFRPDHSVGMYLHVENADIEKPTVPYAVAIPRLV</sequence>
<proteinExistence type="predicted"/>
<feature type="domain" description="PhoD-like phosphatase" evidence="1">
    <location>
        <begin position="101"/>
        <end position="585"/>
    </location>
</feature>
<dbReference type="InterPro" id="IPR038607">
    <property type="entry name" value="PhoD-like_sf"/>
</dbReference>
<dbReference type="STRING" id="246404.A0A507FI55"/>
<gene>
    <name evidence="2" type="ORF">CcCBS67573_g03399</name>
</gene>
<dbReference type="Proteomes" id="UP000320333">
    <property type="component" value="Unassembled WGS sequence"/>
</dbReference>
<reference evidence="2 3" key="1">
    <citation type="journal article" date="2019" name="Sci. Rep.">
        <title>Comparative genomics of chytrid fungi reveal insights into the obligate biotrophic and pathogenic lifestyle of Synchytrium endobioticum.</title>
        <authorList>
            <person name="van de Vossenberg B.T.L.H."/>
            <person name="Warris S."/>
            <person name="Nguyen H.D.T."/>
            <person name="van Gent-Pelzer M.P.E."/>
            <person name="Joly D.L."/>
            <person name="van de Geest H.C."/>
            <person name="Bonants P.J.M."/>
            <person name="Smith D.S."/>
            <person name="Levesque C.A."/>
            <person name="van der Lee T.A.J."/>
        </authorList>
    </citation>
    <scope>NUCLEOTIDE SEQUENCE [LARGE SCALE GENOMIC DNA]</scope>
    <source>
        <strain evidence="2 3">CBS 675.73</strain>
    </source>
</reference>